<evidence type="ECO:0000259" key="2">
    <source>
        <dbReference type="Pfam" id="PF22599"/>
    </source>
</evidence>
<dbReference type="InterPro" id="IPR054384">
    <property type="entry name" value="SecDF_P1_head"/>
</dbReference>
<comment type="caution">
    <text evidence="3">The sequence shown here is derived from an EMBL/GenBank/DDBJ whole genome shotgun (WGS) entry which is preliminary data.</text>
</comment>
<evidence type="ECO:0000256" key="1">
    <source>
        <dbReference type="SAM" id="SignalP"/>
    </source>
</evidence>
<dbReference type="Gene3D" id="3.30.1360.200">
    <property type="match status" value="1"/>
</dbReference>
<gene>
    <name evidence="3" type="primary">secD_2</name>
    <name evidence="3" type="ORF">OICFNHDK_2860</name>
</gene>
<name>A0AAV4ZA05_9HYPH</name>
<organism evidence="3 4">
    <name type="scientific">Methylobacterium bullatum</name>
    <dbReference type="NCBI Taxonomy" id="570505"/>
    <lineage>
        <taxon>Bacteria</taxon>
        <taxon>Pseudomonadati</taxon>
        <taxon>Pseudomonadota</taxon>
        <taxon>Alphaproteobacteria</taxon>
        <taxon>Hyphomicrobiales</taxon>
        <taxon>Methylobacteriaceae</taxon>
        <taxon>Methylobacterium</taxon>
    </lineage>
</organism>
<sequence length="130" mass="13704">MHHRLLLAAILIAGSLGTSAVAETLALEVADAQAMIDDGDGRIFVRLTRRSATALAGFTRAHIRRPIAVLVDGRVKSTPFIQEPLVTGALSVGGLADREEALAVSKRLRSGRSVLTVAPAESTGRQERAP</sequence>
<feature type="domain" description="SecDF P1 head subdomain" evidence="2">
    <location>
        <begin position="28"/>
        <end position="111"/>
    </location>
</feature>
<accession>A0AAV4ZA05</accession>
<dbReference type="Proteomes" id="UP001055307">
    <property type="component" value="Unassembled WGS sequence"/>
</dbReference>
<dbReference type="EMBL" id="BPQF01000014">
    <property type="protein sequence ID" value="GJD40390.1"/>
    <property type="molecule type" value="Genomic_DNA"/>
</dbReference>
<feature type="signal peptide" evidence="1">
    <location>
        <begin position="1"/>
        <end position="22"/>
    </location>
</feature>
<dbReference type="AlphaFoldDB" id="A0AAV4ZA05"/>
<dbReference type="RefSeq" id="WP_056139794.1">
    <property type="nucleotide sequence ID" value="NZ_BPQF01000014.1"/>
</dbReference>
<reference evidence="3" key="2">
    <citation type="submission" date="2021-08" db="EMBL/GenBank/DDBJ databases">
        <authorList>
            <person name="Tani A."/>
            <person name="Ola A."/>
            <person name="Ogura Y."/>
            <person name="Katsura K."/>
            <person name="Hayashi T."/>
        </authorList>
    </citation>
    <scope>NUCLEOTIDE SEQUENCE</scope>
    <source>
        <strain evidence="3">DSM 21893</strain>
    </source>
</reference>
<protein>
    <submittedName>
        <fullName evidence="3">Protein translocase subunit SecD</fullName>
    </submittedName>
</protein>
<proteinExistence type="predicted"/>
<feature type="chain" id="PRO_5043898902" evidence="1">
    <location>
        <begin position="23"/>
        <end position="130"/>
    </location>
</feature>
<keyword evidence="4" id="KW-1185">Reference proteome</keyword>
<dbReference type="Pfam" id="PF22599">
    <property type="entry name" value="SecDF_P1_head"/>
    <property type="match status" value="1"/>
</dbReference>
<evidence type="ECO:0000313" key="4">
    <source>
        <dbReference type="Proteomes" id="UP001055307"/>
    </source>
</evidence>
<evidence type="ECO:0000313" key="3">
    <source>
        <dbReference type="EMBL" id="GJD40390.1"/>
    </source>
</evidence>
<reference evidence="3" key="1">
    <citation type="journal article" date="2016" name="Front. Microbiol.">
        <title>Genome Sequence of the Piezophilic, Mesophilic Sulfate-Reducing Bacterium Desulfovibrio indicus J2T.</title>
        <authorList>
            <person name="Cao J."/>
            <person name="Maignien L."/>
            <person name="Shao Z."/>
            <person name="Alain K."/>
            <person name="Jebbar M."/>
        </authorList>
    </citation>
    <scope>NUCLEOTIDE SEQUENCE</scope>
    <source>
        <strain evidence="3">DSM 21893</strain>
    </source>
</reference>
<keyword evidence="1" id="KW-0732">Signal</keyword>